<feature type="domain" description="IclR-ED" evidence="5">
    <location>
        <begin position="69"/>
        <end position="249"/>
    </location>
</feature>
<evidence type="ECO:0000313" key="6">
    <source>
        <dbReference type="EMBL" id="KPJ22147.1"/>
    </source>
</evidence>
<proteinExistence type="predicted"/>
<dbReference type="SMART" id="SM00346">
    <property type="entry name" value="HTH_ICLR"/>
    <property type="match status" value="1"/>
</dbReference>
<evidence type="ECO:0000313" key="7">
    <source>
        <dbReference type="Proteomes" id="UP000049578"/>
    </source>
</evidence>
<keyword evidence="7" id="KW-1185">Reference proteome</keyword>
<dbReference type="PANTHER" id="PTHR30136">
    <property type="entry name" value="HELIX-TURN-HELIX TRANSCRIPTIONAL REGULATOR, ICLR FAMILY"/>
    <property type="match status" value="1"/>
</dbReference>
<evidence type="ECO:0000256" key="1">
    <source>
        <dbReference type="ARBA" id="ARBA00023015"/>
    </source>
</evidence>
<reference evidence="6 7" key="1">
    <citation type="submission" date="2015-08" db="EMBL/GenBank/DDBJ databases">
        <title>Genome sequence of Streptococcus phocae subsp. phocae ATCC 51973T isolated from liver specimen obtained from seal.</title>
        <authorList>
            <person name="Avendano-Herrera R."/>
        </authorList>
    </citation>
    <scope>NUCLEOTIDE SEQUENCE [LARGE SCALE GENOMIC DNA]</scope>
    <source>
        <strain evidence="6 7">ATCC 51973</strain>
    </source>
</reference>
<dbReference type="RefSeq" id="WP_054278934.1">
    <property type="nucleotide sequence ID" value="NZ_LHQM01000026.1"/>
</dbReference>
<keyword evidence="3" id="KW-0804">Transcription</keyword>
<dbReference type="Pfam" id="PF09339">
    <property type="entry name" value="HTH_IclR"/>
    <property type="match status" value="1"/>
</dbReference>
<dbReference type="EMBL" id="LHQM01000026">
    <property type="protein sequence ID" value="KPJ22147.1"/>
    <property type="molecule type" value="Genomic_DNA"/>
</dbReference>
<evidence type="ECO:0000259" key="4">
    <source>
        <dbReference type="PROSITE" id="PS51077"/>
    </source>
</evidence>
<dbReference type="GO" id="GO:0003677">
    <property type="term" value="F:DNA binding"/>
    <property type="evidence" value="ECO:0007669"/>
    <property type="project" value="UniProtKB-KW"/>
</dbReference>
<dbReference type="Proteomes" id="UP000049578">
    <property type="component" value="Unassembled WGS sequence"/>
</dbReference>
<dbReference type="InterPro" id="IPR050707">
    <property type="entry name" value="HTH_MetabolicPath_Reg"/>
</dbReference>
<dbReference type="SUPFAM" id="SSF55781">
    <property type="entry name" value="GAF domain-like"/>
    <property type="match status" value="1"/>
</dbReference>
<dbReference type="GO" id="GO:0003700">
    <property type="term" value="F:DNA-binding transcription factor activity"/>
    <property type="evidence" value="ECO:0007669"/>
    <property type="project" value="TreeGrafter"/>
</dbReference>
<dbReference type="AlphaFoldDB" id="A0A0N8FX50"/>
<keyword evidence="2" id="KW-0238">DNA-binding</keyword>
<dbReference type="PANTHER" id="PTHR30136:SF35">
    <property type="entry name" value="HTH-TYPE TRANSCRIPTIONAL REGULATOR RV1719"/>
    <property type="match status" value="1"/>
</dbReference>
<sequence>MADKNEPIQAIVNAIKIMDLINEKGTIGTREISKMLDIPKSTVFRILKTLESQNFLISTNQEEYAIGYKILNYRVGAQKEQNLVSYAAPFLKEFAKTTQETINLAIPKNNKSFVIHSEEGEYYTLQSNILPESHFYCSSTGKIFLTEMDETALKDYFSQPLDKRTINTIIDYETFVTEKKRILSGRIAYDNEEYEYGLTCLATPIKRKGKVIAAISVSGPTTRLKVKDFLALESLLKKTAQKIELKIDSAT</sequence>
<evidence type="ECO:0008006" key="8">
    <source>
        <dbReference type="Google" id="ProtNLM"/>
    </source>
</evidence>
<dbReference type="PROSITE" id="PS51077">
    <property type="entry name" value="HTH_ICLR"/>
    <property type="match status" value="1"/>
</dbReference>
<dbReference type="InterPro" id="IPR036390">
    <property type="entry name" value="WH_DNA-bd_sf"/>
</dbReference>
<dbReference type="InterPro" id="IPR005471">
    <property type="entry name" value="Tscrpt_reg_IclR_N"/>
</dbReference>
<dbReference type="PATRIC" id="fig|119224.3.peg.757"/>
<accession>A0A0N8FX50</accession>
<dbReference type="GO" id="GO:0045892">
    <property type="term" value="P:negative regulation of DNA-templated transcription"/>
    <property type="evidence" value="ECO:0007669"/>
    <property type="project" value="UniProtKB-ARBA"/>
</dbReference>
<feature type="domain" description="HTH iclR-type" evidence="4">
    <location>
        <begin position="8"/>
        <end position="68"/>
    </location>
</feature>
<dbReference type="InterPro" id="IPR014757">
    <property type="entry name" value="Tscrpt_reg_IclR_C"/>
</dbReference>
<dbReference type="Gene3D" id="1.10.10.10">
    <property type="entry name" value="Winged helix-like DNA-binding domain superfamily/Winged helix DNA-binding domain"/>
    <property type="match status" value="1"/>
</dbReference>
<comment type="caution">
    <text evidence="6">The sequence shown here is derived from an EMBL/GenBank/DDBJ whole genome shotgun (WGS) entry which is preliminary data.</text>
</comment>
<dbReference type="STRING" id="119224.AKK44_06025"/>
<dbReference type="InterPro" id="IPR036388">
    <property type="entry name" value="WH-like_DNA-bd_sf"/>
</dbReference>
<name>A0A0N8FX50_9STRE</name>
<dbReference type="Gene3D" id="3.30.450.40">
    <property type="match status" value="1"/>
</dbReference>
<organism evidence="6 7">
    <name type="scientific">Streptococcus phocae</name>
    <dbReference type="NCBI Taxonomy" id="119224"/>
    <lineage>
        <taxon>Bacteria</taxon>
        <taxon>Bacillati</taxon>
        <taxon>Bacillota</taxon>
        <taxon>Bacilli</taxon>
        <taxon>Lactobacillales</taxon>
        <taxon>Streptococcaceae</taxon>
        <taxon>Streptococcus</taxon>
    </lineage>
</organism>
<dbReference type="Pfam" id="PF01614">
    <property type="entry name" value="IclR_C"/>
    <property type="match status" value="1"/>
</dbReference>
<dbReference type="SUPFAM" id="SSF46785">
    <property type="entry name" value="Winged helix' DNA-binding domain"/>
    <property type="match status" value="1"/>
</dbReference>
<protein>
    <recommendedName>
        <fullName evidence="8">IclR family transcriptional regulator</fullName>
    </recommendedName>
</protein>
<gene>
    <name evidence="6" type="ORF">AKK44_06025</name>
</gene>
<evidence type="ECO:0000259" key="5">
    <source>
        <dbReference type="PROSITE" id="PS51078"/>
    </source>
</evidence>
<dbReference type="PROSITE" id="PS51078">
    <property type="entry name" value="ICLR_ED"/>
    <property type="match status" value="1"/>
</dbReference>
<dbReference type="InterPro" id="IPR029016">
    <property type="entry name" value="GAF-like_dom_sf"/>
</dbReference>
<keyword evidence="1" id="KW-0805">Transcription regulation</keyword>
<evidence type="ECO:0000256" key="3">
    <source>
        <dbReference type="ARBA" id="ARBA00023163"/>
    </source>
</evidence>
<evidence type="ECO:0000256" key="2">
    <source>
        <dbReference type="ARBA" id="ARBA00023125"/>
    </source>
</evidence>